<reference evidence="1 2" key="1">
    <citation type="submission" date="2018-06" db="EMBL/GenBank/DDBJ databases">
        <title>Draft Genome Sequence of a Novel Marine Bacterium Related to the Verrucomicrobia.</title>
        <authorList>
            <person name="Vosseberg J."/>
            <person name="Martijn J."/>
            <person name="Ettema T.J.G."/>
        </authorList>
    </citation>
    <scope>NUCLEOTIDE SEQUENCE [LARGE SCALE GENOMIC DNA]</scope>
    <source>
        <strain evidence="1">TARA_B100001123</strain>
    </source>
</reference>
<name>A0A2Z4AG18_9BACT</name>
<evidence type="ECO:0000313" key="1">
    <source>
        <dbReference type="EMBL" id="AWT59004.1"/>
    </source>
</evidence>
<organism evidence="1 2">
    <name type="scientific">Candidatus Moanibacter tarae</name>
    <dbReference type="NCBI Taxonomy" id="2200854"/>
    <lineage>
        <taxon>Bacteria</taxon>
        <taxon>Pseudomonadati</taxon>
        <taxon>Verrucomicrobiota</taxon>
        <taxon>Opitutia</taxon>
        <taxon>Puniceicoccales</taxon>
        <taxon>Puniceicoccales incertae sedis</taxon>
        <taxon>Candidatus Moanibacter</taxon>
    </lineage>
</organism>
<dbReference type="EMBL" id="CP029803">
    <property type="protein sequence ID" value="AWT59004.1"/>
    <property type="molecule type" value="Genomic_DNA"/>
</dbReference>
<evidence type="ECO:0000313" key="2">
    <source>
        <dbReference type="Proteomes" id="UP000247465"/>
    </source>
</evidence>
<gene>
    <name evidence="1" type="ORF">DF168_00176</name>
</gene>
<dbReference type="AlphaFoldDB" id="A0A2Z4AG18"/>
<proteinExistence type="predicted"/>
<sequence>MDHWSCPARRWWLVGSDLELKLQGSRVRQGDLVEVMEEKAPDGTGSLFPGIKDGGNPLGRKFLAY</sequence>
<protein>
    <submittedName>
        <fullName evidence="1">Uncharacterized protein</fullName>
    </submittedName>
</protein>
<dbReference type="KEGG" id="mtar:DF168_00176"/>
<dbReference type="Proteomes" id="UP000247465">
    <property type="component" value="Chromosome"/>
</dbReference>
<accession>A0A2Z4AG18</accession>